<feature type="active site" description="Nucleophile" evidence="9">
    <location>
        <position position="150"/>
    </location>
</feature>
<dbReference type="InterPro" id="IPR013320">
    <property type="entry name" value="ConA-like_dom_sf"/>
</dbReference>
<accession>Q6GVM9</accession>
<keyword evidence="4 9" id="KW-0858">Xylan degradation</keyword>
<protein>
    <recommendedName>
        <fullName evidence="3 9">endo-1,4-beta-xylanase</fullName>
        <ecNumber evidence="3 9">3.2.1.8</ecNumber>
    </recommendedName>
</protein>
<comment type="similarity">
    <text evidence="9">Belongs to the glycosyl hydrolase 11 (cellulase G) family.</text>
</comment>
<dbReference type="PROSITE" id="PS50853">
    <property type="entry name" value="FN3"/>
    <property type="match status" value="1"/>
</dbReference>
<keyword evidence="11" id="KW-0732">Signal</keyword>
<dbReference type="PANTHER" id="PTHR46828">
    <property type="entry name" value="ENDO-1,4-BETA-XYLANASE A-RELATED"/>
    <property type="match status" value="1"/>
</dbReference>
<proteinExistence type="inferred from homology"/>
<evidence type="ECO:0000259" key="13">
    <source>
        <dbReference type="PROSITE" id="PS51761"/>
    </source>
</evidence>
<dbReference type="CAZy" id="CBM22">
    <property type="family name" value="Carbohydrate-Binding Module Family 22"/>
</dbReference>
<evidence type="ECO:0000256" key="11">
    <source>
        <dbReference type="SAM" id="SignalP"/>
    </source>
</evidence>
<dbReference type="SUPFAM" id="SSF49785">
    <property type="entry name" value="Galactose-binding domain-like"/>
    <property type="match status" value="1"/>
</dbReference>
<dbReference type="GO" id="GO:0031176">
    <property type="term" value="F:endo-1,4-beta-xylanase activity"/>
    <property type="evidence" value="ECO:0007669"/>
    <property type="project" value="UniProtKB-UniRule"/>
</dbReference>
<dbReference type="AlphaFoldDB" id="Q6GVM9"/>
<dbReference type="CAZy" id="CBM37">
    <property type="family name" value="Carbohydrate-Binding Module Family 37"/>
</dbReference>
<dbReference type="UniPathway" id="UPA00114"/>
<dbReference type="EMBL" id="AY632900">
    <property type="protein sequence ID" value="AAT48119.1"/>
    <property type="molecule type" value="Genomic_DNA"/>
</dbReference>
<dbReference type="InterPro" id="IPR018208">
    <property type="entry name" value="GH11_AS_1"/>
</dbReference>
<dbReference type="GO" id="GO:0045493">
    <property type="term" value="P:xylan catabolic process"/>
    <property type="evidence" value="ECO:0007669"/>
    <property type="project" value="UniProtKB-UniRule"/>
</dbReference>
<dbReference type="PANTHER" id="PTHR46828:SF2">
    <property type="entry name" value="ENDO-1,4-BETA-XYLANASE A-RELATED"/>
    <property type="match status" value="1"/>
</dbReference>
<evidence type="ECO:0000256" key="10">
    <source>
        <dbReference type="SAM" id="MobiDB-lite"/>
    </source>
</evidence>
<evidence type="ECO:0000259" key="12">
    <source>
        <dbReference type="PROSITE" id="PS50853"/>
    </source>
</evidence>
<dbReference type="Pfam" id="PF02018">
    <property type="entry name" value="CBM_4_9"/>
    <property type="match status" value="1"/>
</dbReference>
<evidence type="ECO:0000256" key="6">
    <source>
        <dbReference type="ARBA" id="ARBA00023277"/>
    </source>
</evidence>
<keyword evidence="7 9" id="KW-0326">Glycosidase</keyword>
<feature type="region of interest" description="Disordered" evidence="10">
    <location>
        <begin position="421"/>
        <end position="448"/>
    </location>
</feature>
<dbReference type="InterPro" id="IPR003961">
    <property type="entry name" value="FN3_dom"/>
</dbReference>
<dbReference type="InterPro" id="IPR013783">
    <property type="entry name" value="Ig-like_fold"/>
</dbReference>
<dbReference type="PRINTS" id="PR00911">
    <property type="entry name" value="GLHYDRLASE11"/>
</dbReference>
<organism evidence="14">
    <name type="scientific">Ruminococcus albus</name>
    <dbReference type="NCBI Taxonomy" id="1264"/>
    <lineage>
        <taxon>Bacteria</taxon>
        <taxon>Bacillati</taxon>
        <taxon>Bacillota</taxon>
        <taxon>Clostridia</taxon>
        <taxon>Eubacteriales</taxon>
        <taxon>Oscillospiraceae</taxon>
        <taxon>Ruminococcus</taxon>
    </lineage>
</organism>
<feature type="domain" description="GH11" evidence="13">
    <location>
        <begin position="47"/>
        <end position="255"/>
    </location>
</feature>
<evidence type="ECO:0000256" key="5">
    <source>
        <dbReference type="ARBA" id="ARBA00022801"/>
    </source>
</evidence>
<feature type="signal peptide" evidence="11">
    <location>
        <begin position="1"/>
        <end position="27"/>
    </location>
</feature>
<evidence type="ECO:0000256" key="3">
    <source>
        <dbReference type="ARBA" id="ARBA00012590"/>
    </source>
</evidence>
<keyword evidence="8 9" id="KW-0624">Polysaccharide degradation</keyword>
<dbReference type="PROSITE" id="PS00776">
    <property type="entry name" value="GH11_1"/>
    <property type="match status" value="1"/>
</dbReference>
<gene>
    <name evidence="14" type="primary">xyn11C</name>
</gene>
<evidence type="ECO:0000256" key="1">
    <source>
        <dbReference type="ARBA" id="ARBA00000681"/>
    </source>
</evidence>
<feature type="domain" description="Fibronectin type-III" evidence="12">
    <location>
        <begin position="451"/>
        <end position="542"/>
    </location>
</feature>
<dbReference type="InterPro" id="IPR008979">
    <property type="entry name" value="Galactose-bd-like_sf"/>
</dbReference>
<dbReference type="EC" id="3.2.1.8" evidence="3 9"/>
<comment type="pathway">
    <text evidence="2 9">Glycan degradation; xylan degradation.</text>
</comment>
<dbReference type="SUPFAM" id="SSF49899">
    <property type="entry name" value="Concanavalin A-like lectins/glucanases"/>
    <property type="match status" value="1"/>
</dbReference>
<dbReference type="PROSITE" id="PS51761">
    <property type="entry name" value="GH11_3"/>
    <property type="match status" value="1"/>
</dbReference>
<keyword evidence="6 9" id="KW-0119">Carbohydrate metabolism</keyword>
<evidence type="ECO:0000256" key="7">
    <source>
        <dbReference type="ARBA" id="ARBA00023295"/>
    </source>
</evidence>
<dbReference type="InterPro" id="IPR013319">
    <property type="entry name" value="GH11/12"/>
</dbReference>
<feature type="active site" description="Proton donor" evidence="9">
    <location>
        <position position="242"/>
    </location>
</feature>
<evidence type="ECO:0000256" key="9">
    <source>
        <dbReference type="PROSITE-ProRule" id="PRU01097"/>
    </source>
</evidence>
<evidence type="ECO:0000313" key="14">
    <source>
        <dbReference type="EMBL" id="AAT48119.1"/>
    </source>
</evidence>
<reference evidence="14" key="1">
    <citation type="journal article" date="2004" name="FEBS Lett.">
        <title>A novel family of carbohydrate-binding modules identified with Ruminococcus albus proteins.</title>
        <authorList>
            <person name="Xu Q."/>
            <person name="Morrison M."/>
            <person name="Nelson K.E."/>
            <person name="Bayer E.A."/>
            <person name="Atamna N."/>
            <person name="Lamed R."/>
        </authorList>
    </citation>
    <scope>NUCLEOTIDE SEQUENCE</scope>
    <source>
        <strain evidence="14">8</strain>
    </source>
</reference>
<comment type="catalytic activity">
    <reaction evidence="1 9">
        <text>Endohydrolysis of (1-&gt;4)-beta-D-xylosidic linkages in xylans.</text>
        <dbReference type="EC" id="3.2.1.8"/>
    </reaction>
</comment>
<evidence type="ECO:0000256" key="8">
    <source>
        <dbReference type="ARBA" id="ARBA00023326"/>
    </source>
</evidence>
<dbReference type="InterPro" id="IPR036116">
    <property type="entry name" value="FN3_sf"/>
</dbReference>
<sequence>MLMKNNVIKRVVSAAIVGMMMTAPATVAPFVNTSLTVSAEKVLYTSPQNTRDVGWYNNYHHEIWQADTPNSSSMTLHDNDGGFSTTWKCGPNNSKGNFLARRGLFYDLNNPKTWKDYEGFTCDFDCSWSAGDSGNSRICIYGWSQNPLVEYYIIEDWKNWNPGMDPSSNYKGSVTIDGSEYKVYTSDRYSYTIEGNKNFTQYISVRQNTRTSGTISISEHFKAWESMGMKMGNFYEVAFNVEGWESDGQADVKCTIKEGKTTPTPTPTPEPDANGDFFTGTFESVYDNWEGRGDASVALDNKNYYSGNQSLFVSGRTSEWNGAAIPLSTSTFVPGSTYSFSTGVMQMSGSATEMKLTMQYKDSSGTTQYDQVASATASNGVWTKLENKAYTIPSGASDLILYVEAPDSLTDFYIDNAAGSKSGKASSVTTGGGTVYSSNPSPNPDPNTNTYPTNVWAESNSQYHQIRFTWDKVENAQNYGIAVYLAGRWRIQTQSISPYTTSYTTPKNLTPGKSYKVAVAAKVNGSWDVANAIKNAIVVTVR</sequence>
<name>Q6GVM9_RUMAL</name>
<dbReference type="InterPro" id="IPR033123">
    <property type="entry name" value="GH11_dom"/>
</dbReference>
<dbReference type="SUPFAM" id="SSF49265">
    <property type="entry name" value="Fibronectin type III"/>
    <property type="match status" value="1"/>
</dbReference>
<dbReference type="Pfam" id="PF00457">
    <property type="entry name" value="Glyco_hydro_11"/>
    <property type="match status" value="1"/>
</dbReference>
<dbReference type="CAZy" id="GH11">
    <property type="family name" value="Glycoside Hydrolase Family 11"/>
</dbReference>
<keyword evidence="5 9" id="KW-0378">Hydrolase</keyword>
<dbReference type="Gene3D" id="2.60.120.180">
    <property type="match status" value="1"/>
</dbReference>
<evidence type="ECO:0000256" key="4">
    <source>
        <dbReference type="ARBA" id="ARBA00022651"/>
    </source>
</evidence>
<feature type="chain" id="PRO_5038871203" description="endo-1,4-beta-xylanase" evidence="11">
    <location>
        <begin position="28"/>
        <end position="542"/>
    </location>
</feature>
<dbReference type="InterPro" id="IPR003305">
    <property type="entry name" value="CenC_carb-bd"/>
</dbReference>
<evidence type="ECO:0000256" key="2">
    <source>
        <dbReference type="ARBA" id="ARBA00004851"/>
    </source>
</evidence>
<dbReference type="Gene3D" id="2.60.120.260">
    <property type="entry name" value="Galactose-binding domain-like"/>
    <property type="match status" value="1"/>
</dbReference>
<dbReference type="InterPro" id="IPR001137">
    <property type="entry name" value="Glyco_hydro_11"/>
</dbReference>
<dbReference type="Gene3D" id="2.60.40.10">
    <property type="entry name" value="Immunoglobulins"/>
    <property type="match status" value="1"/>
</dbReference>